<dbReference type="Proteomes" id="UP000215027">
    <property type="component" value="Chromosome I"/>
</dbReference>
<dbReference type="Gene3D" id="1.10.1660.10">
    <property type="match status" value="1"/>
</dbReference>
<name>A0A160T783_9CHLR</name>
<dbReference type="Pfam" id="PF12728">
    <property type="entry name" value="HTH_17"/>
    <property type="match status" value="1"/>
</dbReference>
<dbReference type="SUPFAM" id="SSF46955">
    <property type="entry name" value="Putative DNA-binding domain"/>
    <property type="match status" value="1"/>
</dbReference>
<dbReference type="GO" id="GO:0003677">
    <property type="term" value="F:DNA binding"/>
    <property type="evidence" value="ECO:0007669"/>
    <property type="project" value="InterPro"/>
</dbReference>
<dbReference type="CDD" id="cd04762">
    <property type="entry name" value="HTH_MerR-trunc"/>
    <property type="match status" value="1"/>
</dbReference>
<dbReference type="RefSeq" id="WP_095044416.1">
    <property type="nucleotide sequence ID" value="NZ_LN890655.1"/>
</dbReference>
<gene>
    <name evidence="2" type="ORF">CFX0092_A3290</name>
</gene>
<dbReference type="EMBL" id="LN890655">
    <property type="protein sequence ID" value="CUS05168.2"/>
    <property type="molecule type" value="Genomic_DNA"/>
</dbReference>
<dbReference type="KEGG" id="pbf:CFX0092_A3290"/>
<dbReference type="OrthoDB" id="166697at2"/>
<feature type="domain" description="Helix-turn-helix" evidence="1">
    <location>
        <begin position="9"/>
        <end position="60"/>
    </location>
</feature>
<dbReference type="InterPro" id="IPR010093">
    <property type="entry name" value="SinI_DNA-bd"/>
</dbReference>
<sequence length="218" mass="24448">MEPSNNETWLTLSEAAGLLDVHPTTLRRWANNGDIPVMVTPGGHRRFAASDLARFARERSALRNVNGFAGLWATKALARTRQDVSVHRHESWMAYFDEEGRSQTRLLGQQLMGLTLQYLSSESNEENSASILEEARRIGRLYARNCMARGLPLRMTLEASIFFRDSLIETALQLPETANIRPEANIRLLRRVNAILNAVHLAVADVYEHGGDVIPAVE</sequence>
<evidence type="ECO:0000313" key="2">
    <source>
        <dbReference type="EMBL" id="CUS05168.2"/>
    </source>
</evidence>
<dbReference type="InterPro" id="IPR041657">
    <property type="entry name" value="HTH_17"/>
</dbReference>
<evidence type="ECO:0000313" key="3">
    <source>
        <dbReference type="Proteomes" id="UP000215027"/>
    </source>
</evidence>
<accession>A0A160T783</accession>
<reference evidence="2" key="1">
    <citation type="submission" date="2016-01" db="EMBL/GenBank/DDBJ databases">
        <authorList>
            <person name="Mcilroy J.S."/>
            <person name="Karst M S."/>
            <person name="Albertsen M."/>
        </authorList>
    </citation>
    <scope>NUCLEOTIDE SEQUENCE</scope>
    <source>
        <strain evidence="2">Cfx-K</strain>
    </source>
</reference>
<organism evidence="2 3">
    <name type="scientific">Candidatus Promineifilum breve</name>
    <dbReference type="NCBI Taxonomy" id="1806508"/>
    <lineage>
        <taxon>Bacteria</taxon>
        <taxon>Bacillati</taxon>
        <taxon>Chloroflexota</taxon>
        <taxon>Ardenticatenia</taxon>
        <taxon>Candidatus Promineifilales</taxon>
        <taxon>Candidatus Promineifilaceae</taxon>
        <taxon>Candidatus Promineifilum</taxon>
    </lineage>
</organism>
<dbReference type="NCBIfam" id="TIGR01764">
    <property type="entry name" value="excise"/>
    <property type="match status" value="1"/>
</dbReference>
<evidence type="ECO:0000259" key="1">
    <source>
        <dbReference type="Pfam" id="PF12728"/>
    </source>
</evidence>
<proteinExistence type="predicted"/>
<keyword evidence="3" id="KW-1185">Reference proteome</keyword>
<dbReference type="AlphaFoldDB" id="A0A160T783"/>
<protein>
    <submittedName>
        <fullName evidence="2">DNA binding domain protein, excisionase family</fullName>
    </submittedName>
</protein>
<dbReference type="InterPro" id="IPR009061">
    <property type="entry name" value="DNA-bd_dom_put_sf"/>
</dbReference>